<dbReference type="OrthoDB" id="10250730at2759"/>
<dbReference type="STRING" id="2656787.A0A370T8S3"/>
<evidence type="ECO:0000313" key="7">
    <source>
        <dbReference type="Proteomes" id="UP000254866"/>
    </source>
</evidence>
<name>A0A370T8S3_9HELO</name>
<dbReference type="CDD" id="cd07730">
    <property type="entry name" value="metallo-hydrolase-like_MBL-fold"/>
    <property type="match status" value="1"/>
</dbReference>
<protein>
    <recommendedName>
        <fullName evidence="5">Metallo-beta-lactamase domain-containing protein</fullName>
    </recommendedName>
</protein>
<comment type="caution">
    <text evidence="6">The sequence shown here is derived from an EMBL/GenBank/DDBJ whole genome shotgun (WGS) entry which is preliminary data.</text>
</comment>
<sequence length="365" mass="40588">MAASHPKFKIPPGQSIAAIKLINAVNFGPATLKGMMGPPIPHVLTFGADLVPSLSFLLEHSSGRRLVWDLGIRKDWHNHAPKIAEYIPTRNYTIEVTKNVIDVLEENGIKGSSVEAVIWSHWHWDHIGDPSTFPSTTDLIVGPGFKKAFLPGAPLNPDSPLLESDWTGRNLREVEFSGPQSLTIGRFPAYDYFGDGSFYLLDSPGHAIGHLCGLVRTTTNPDTFVMLGGDICHHHSVFRPSQHLPLPSSILPNPITPERDLPFCPGSAYEELQKDRGMDPQGPILKPEFGHEIPLALHTIGKLQELDVDENILVIIAHDKYARNTVDHFPLSLNSWKERGWGKTLTWAFLKDFEPYWRSKGVVSD</sequence>
<keyword evidence="7" id="KW-1185">Reference proteome</keyword>
<evidence type="ECO:0000259" key="5">
    <source>
        <dbReference type="SMART" id="SM00849"/>
    </source>
</evidence>
<keyword evidence="2" id="KW-0479">Metal-binding</keyword>
<dbReference type="SUPFAM" id="SSF56281">
    <property type="entry name" value="Metallo-hydrolase/oxidoreductase"/>
    <property type="match status" value="1"/>
</dbReference>
<dbReference type="Gene3D" id="3.60.15.10">
    <property type="entry name" value="Ribonuclease Z/Hydroxyacylglutathione hydrolase-like"/>
    <property type="match status" value="1"/>
</dbReference>
<evidence type="ECO:0000256" key="2">
    <source>
        <dbReference type="ARBA" id="ARBA00022723"/>
    </source>
</evidence>
<accession>A0A370T8S3</accession>
<comment type="similarity">
    <text evidence="1">Belongs to the metallo-beta-lactamase superfamily.</text>
</comment>
<proteinExistence type="inferred from homology"/>
<evidence type="ECO:0000256" key="4">
    <source>
        <dbReference type="ARBA" id="ARBA00022833"/>
    </source>
</evidence>
<dbReference type="PANTHER" id="PTHR42978">
    <property type="entry name" value="QUORUM-QUENCHING LACTONASE YTNP-RELATED-RELATED"/>
    <property type="match status" value="1"/>
</dbReference>
<keyword evidence="3" id="KW-0378">Hydrolase</keyword>
<dbReference type="InterPro" id="IPR036866">
    <property type="entry name" value="RibonucZ/Hydroxyglut_hydro"/>
</dbReference>
<dbReference type="SMART" id="SM00849">
    <property type="entry name" value="Lactamase_B"/>
    <property type="match status" value="1"/>
</dbReference>
<organism evidence="6 7">
    <name type="scientific">Venustampulla echinocandica</name>
    <dbReference type="NCBI Taxonomy" id="2656787"/>
    <lineage>
        <taxon>Eukaryota</taxon>
        <taxon>Fungi</taxon>
        <taxon>Dikarya</taxon>
        <taxon>Ascomycota</taxon>
        <taxon>Pezizomycotina</taxon>
        <taxon>Leotiomycetes</taxon>
        <taxon>Helotiales</taxon>
        <taxon>Pleuroascaceae</taxon>
        <taxon>Venustampulla</taxon>
    </lineage>
</organism>
<dbReference type="PANTHER" id="PTHR42978:SF5">
    <property type="entry name" value="METALLO-BETA-LACTAMASE DOMAIN-CONTAINING PROTEIN"/>
    <property type="match status" value="1"/>
</dbReference>
<dbReference type="Pfam" id="PF00753">
    <property type="entry name" value="Lactamase_B"/>
    <property type="match status" value="1"/>
</dbReference>
<keyword evidence="4" id="KW-0862">Zinc</keyword>
<dbReference type="GO" id="GO:0016787">
    <property type="term" value="F:hydrolase activity"/>
    <property type="evidence" value="ECO:0007669"/>
    <property type="project" value="UniProtKB-KW"/>
</dbReference>
<dbReference type="EMBL" id="NPIC01000018">
    <property type="protein sequence ID" value="RDL29819.1"/>
    <property type="molecule type" value="Genomic_DNA"/>
</dbReference>
<dbReference type="RefSeq" id="XP_031864576.1">
    <property type="nucleotide sequence ID" value="XM_032019307.1"/>
</dbReference>
<evidence type="ECO:0000313" key="6">
    <source>
        <dbReference type="EMBL" id="RDL29819.1"/>
    </source>
</evidence>
<dbReference type="GO" id="GO:0046872">
    <property type="term" value="F:metal ion binding"/>
    <property type="evidence" value="ECO:0007669"/>
    <property type="project" value="UniProtKB-KW"/>
</dbReference>
<feature type="domain" description="Metallo-beta-lactamase" evidence="5">
    <location>
        <begin position="52"/>
        <end position="267"/>
    </location>
</feature>
<dbReference type="GeneID" id="43603533"/>
<evidence type="ECO:0000256" key="3">
    <source>
        <dbReference type="ARBA" id="ARBA00022801"/>
    </source>
</evidence>
<dbReference type="InterPro" id="IPR051013">
    <property type="entry name" value="MBL_superfamily_lactonases"/>
</dbReference>
<dbReference type="InterPro" id="IPR001279">
    <property type="entry name" value="Metallo-B-lactamas"/>
</dbReference>
<reference evidence="6 7" key="1">
    <citation type="journal article" date="2018" name="IMA Fungus">
        <title>IMA Genome-F 9: Draft genome sequence of Annulohypoxylon stygium, Aspergillus mulundensis, Berkeleyomyces basicola (syn. Thielaviopsis basicola), Ceratocystis smalleyi, two Cercospora beticola strains, Coleophoma cylindrospora, Fusarium fracticaudum, Phialophora cf. hyalina, and Morchella septimelata.</title>
        <authorList>
            <person name="Wingfield B.D."/>
            <person name="Bills G.F."/>
            <person name="Dong Y."/>
            <person name="Huang W."/>
            <person name="Nel W.J."/>
            <person name="Swalarsk-Parry B.S."/>
            <person name="Vaghefi N."/>
            <person name="Wilken P.M."/>
            <person name="An Z."/>
            <person name="de Beer Z.W."/>
            <person name="De Vos L."/>
            <person name="Chen L."/>
            <person name="Duong T.A."/>
            <person name="Gao Y."/>
            <person name="Hammerbacher A."/>
            <person name="Kikkert J.R."/>
            <person name="Li Y."/>
            <person name="Li H."/>
            <person name="Li K."/>
            <person name="Li Q."/>
            <person name="Liu X."/>
            <person name="Ma X."/>
            <person name="Naidoo K."/>
            <person name="Pethybridge S.J."/>
            <person name="Sun J."/>
            <person name="Steenkamp E.T."/>
            <person name="van der Nest M.A."/>
            <person name="van Wyk S."/>
            <person name="Wingfield M.J."/>
            <person name="Xiong C."/>
            <person name="Yue Q."/>
            <person name="Zhang X."/>
        </authorList>
    </citation>
    <scope>NUCLEOTIDE SEQUENCE [LARGE SCALE GENOMIC DNA]</scope>
    <source>
        <strain evidence="6 7">BP 5553</strain>
    </source>
</reference>
<gene>
    <name evidence="6" type="ORF">BP5553_10684</name>
</gene>
<evidence type="ECO:0000256" key="1">
    <source>
        <dbReference type="ARBA" id="ARBA00007749"/>
    </source>
</evidence>
<dbReference type="Proteomes" id="UP000254866">
    <property type="component" value="Unassembled WGS sequence"/>
</dbReference>
<dbReference type="AlphaFoldDB" id="A0A370T8S3"/>